<dbReference type="SUPFAM" id="SSF53448">
    <property type="entry name" value="Nucleotide-diphospho-sugar transferases"/>
    <property type="match status" value="1"/>
</dbReference>
<dbReference type="PANTHER" id="PTHR43630">
    <property type="entry name" value="POLY-BETA-1,6-N-ACETYL-D-GLUCOSAMINE SYNTHASE"/>
    <property type="match status" value="1"/>
</dbReference>
<keyword evidence="3" id="KW-0808">Transferase</keyword>
<dbReference type="OrthoDB" id="9815923at2"/>
<dbReference type="CAZy" id="GT2">
    <property type="family name" value="Glycosyltransferase Family 2"/>
</dbReference>
<dbReference type="InterPro" id="IPR029044">
    <property type="entry name" value="Nucleotide-diphossugar_trans"/>
</dbReference>
<dbReference type="Proteomes" id="UP000002420">
    <property type="component" value="Chromosome"/>
</dbReference>
<gene>
    <name evidence="3" type="ordered locus">Glov_0775</name>
</gene>
<dbReference type="PANTHER" id="PTHR43630:SF2">
    <property type="entry name" value="GLYCOSYLTRANSFERASE"/>
    <property type="match status" value="1"/>
</dbReference>
<reference evidence="3 4" key="1">
    <citation type="submission" date="2008-05" db="EMBL/GenBank/DDBJ databases">
        <title>Complete sequence of chromosome of Geobacter lovleyi SZ.</title>
        <authorList>
            <consortium name="US DOE Joint Genome Institute"/>
            <person name="Lucas S."/>
            <person name="Copeland A."/>
            <person name="Lapidus A."/>
            <person name="Glavina del Rio T."/>
            <person name="Dalin E."/>
            <person name="Tice H."/>
            <person name="Bruce D."/>
            <person name="Goodwin L."/>
            <person name="Pitluck S."/>
            <person name="Chertkov O."/>
            <person name="Meincke L."/>
            <person name="Brettin T."/>
            <person name="Detter J.C."/>
            <person name="Han C."/>
            <person name="Tapia R."/>
            <person name="Kuske C.R."/>
            <person name="Schmutz J."/>
            <person name="Larimer F."/>
            <person name="Land M."/>
            <person name="Hauser L."/>
            <person name="Kyrpides N."/>
            <person name="Mikhailova N."/>
            <person name="Sung Y."/>
            <person name="Fletcher K.E."/>
            <person name="Ritalahti K.M."/>
            <person name="Loeffler F.E."/>
            <person name="Richardson P."/>
        </authorList>
    </citation>
    <scope>NUCLEOTIDE SEQUENCE [LARGE SCALE GENOMIC DNA]</scope>
    <source>
        <strain evidence="4">ATCC BAA-1151 / DSM 17278 / SZ</strain>
    </source>
</reference>
<evidence type="ECO:0000313" key="3">
    <source>
        <dbReference type="EMBL" id="ACD94501.1"/>
    </source>
</evidence>
<keyword evidence="4" id="KW-1185">Reference proteome</keyword>
<feature type="domain" description="Glycosyltransferase 2-like" evidence="2">
    <location>
        <begin position="4"/>
        <end position="133"/>
    </location>
</feature>
<organism evidence="3 4">
    <name type="scientific">Trichlorobacter lovleyi (strain ATCC BAA-1151 / DSM 17278 / SZ)</name>
    <name type="common">Geobacter lovleyi</name>
    <dbReference type="NCBI Taxonomy" id="398767"/>
    <lineage>
        <taxon>Bacteria</taxon>
        <taxon>Pseudomonadati</taxon>
        <taxon>Thermodesulfobacteriota</taxon>
        <taxon>Desulfuromonadia</taxon>
        <taxon>Geobacterales</taxon>
        <taxon>Geobacteraceae</taxon>
        <taxon>Trichlorobacter</taxon>
    </lineage>
</organism>
<dbReference type="Pfam" id="PF00535">
    <property type="entry name" value="Glycos_transf_2"/>
    <property type="match status" value="1"/>
</dbReference>
<dbReference type="HOGENOM" id="CLU_065962_1_0_7"/>
<evidence type="ECO:0000256" key="1">
    <source>
        <dbReference type="ARBA" id="ARBA00038494"/>
    </source>
</evidence>
<dbReference type="EMBL" id="CP001089">
    <property type="protein sequence ID" value="ACD94501.1"/>
    <property type="molecule type" value="Genomic_DNA"/>
</dbReference>
<name>B3E4I6_TRIL1</name>
<sequence>MPISATIITLNEGDNIADCLAALDFVDEIIVLDSGSSDQTEELCRACPKVRFYHQEWLGYGRQKNRAAELARHDLILNVDADERVSPQLRRSIEQFDSSSFAAARMARENYFGRRWIRHCGWYPDYSSRLYDRRRCSFSERAVHESLQTAGAVATLAGNLVHYTYNGVGDYLERMNRYSTLAAEEYHRAGKTAGLLRMLVKPVATFIKMYLLRRGFLDGRTGLVLSLLYAVYTFCKYAKLSELNAEEHRK</sequence>
<dbReference type="Gene3D" id="3.90.550.10">
    <property type="entry name" value="Spore Coat Polysaccharide Biosynthesis Protein SpsA, Chain A"/>
    <property type="match status" value="1"/>
</dbReference>
<accession>B3E4I6</accession>
<dbReference type="STRING" id="398767.Glov_0775"/>
<evidence type="ECO:0000259" key="2">
    <source>
        <dbReference type="Pfam" id="PF00535"/>
    </source>
</evidence>
<evidence type="ECO:0000313" key="4">
    <source>
        <dbReference type="Proteomes" id="UP000002420"/>
    </source>
</evidence>
<proteinExistence type="inferred from homology"/>
<dbReference type="InterPro" id="IPR001173">
    <property type="entry name" value="Glyco_trans_2-like"/>
</dbReference>
<dbReference type="CDD" id="cd02511">
    <property type="entry name" value="Beta4Glucosyltransferase"/>
    <property type="match status" value="1"/>
</dbReference>
<dbReference type="GO" id="GO:0016740">
    <property type="term" value="F:transferase activity"/>
    <property type="evidence" value="ECO:0007669"/>
    <property type="project" value="UniProtKB-KW"/>
</dbReference>
<protein>
    <submittedName>
        <fullName evidence="3">Glycosyl transferase family 2</fullName>
    </submittedName>
</protein>
<dbReference type="KEGG" id="glo:Glov_0775"/>
<dbReference type="AlphaFoldDB" id="B3E4I6"/>
<comment type="similarity">
    <text evidence="1">Belongs to the glycosyltransferase 2 family. WaaE/KdtX subfamily.</text>
</comment>
<dbReference type="RefSeq" id="WP_012468857.1">
    <property type="nucleotide sequence ID" value="NC_010814.1"/>
</dbReference>
<dbReference type="eggNOG" id="COG0463">
    <property type="taxonomic scope" value="Bacteria"/>
</dbReference>